<dbReference type="EMBL" id="JBICCN010000053">
    <property type="protein sequence ID" value="KAL3097889.1"/>
    <property type="molecule type" value="Genomic_DNA"/>
</dbReference>
<gene>
    <name evidence="3" type="ORF">niasHS_000624</name>
</gene>
<keyword evidence="2" id="KW-0732">Signal</keyword>
<protein>
    <submittedName>
        <fullName evidence="3">Uncharacterized protein</fullName>
    </submittedName>
</protein>
<comment type="caution">
    <text evidence="3">The sequence shown here is derived from an EMBL/GenBank/DDBJ whole genome shotgun (WGS) entry which is preliminary data.</text>
</comment>
<keyword evidence="4" id="KW-1185">Reference proteome</keyword>
<evidence type="ECO:0000256" key="1">
    <source>
        <dbReference type="SAM" id="MobiDB-lite"/>
    </source>
</evidence>
<dbReference type="AlphaFoldDB" id="A0ABD2K4S2"/>
<feature type="chain" id="PRO_5044824801" evidence="2">
    <location>
        <begin position="26"/>
        <end position="207"/>
    </location>
</feature>
<sequence>MFSFHTIFCHQLIVSISLLFSFINTQKVPSTANIEEYEDAMLDEIFAETNSKFPEGAIVAGGPSLPLPLPMAPSPAQDGQPFAPPPPNGTRQNAHRNAVGPTEAAANDGIDPNRKPAPGAVFSNPGFEPNQAPVGFDRPPSNGFSNAGRDNAMLFQGPLTDLVGQGAQNFYNGVRAAGRILGIDAGQYRPYEIPLLSQGARFFGRRK</sequence>
<feature type="region of interest" description="Disordered" evidence="1">
    <location>
        <begin position="70"/>
        <end position="135"/>
    </location>
</feature>
<evidence type="ECO:0000256" key="2">
    <source>
        <dbReference type="SAM" id="SignalP"/>
    </source>
</evidence>
<feature type="signal peptide" evidence="2">
    <location>
        <begin position="1"/>
        <end position="25"/>
    </location>
</feature>
<name>A0ABD2K4S2_HETSC</name>
<evidence type="ECO:0000313" key="3">
    <source>
        <dbReference type="EMBL" id="KAL3097889.1"/>
    </source>
</evidence>
<accession>A0ABD2K4S2</accession>
<dbReference type="Proteomes" id="UP001620645">
    <property type="component" value="Unassembled WGS sequence"/>
</dbReference>
<evidence type="ECO:0000313" key="4">
    <source>
        <dbReference type="Proteomes" id="UP001620645"/>
    </source>
</evidence>
<reference evidence="3 4" key="1">
    <citation type="submission" date="2024-10" db="EMBL/GenBank/DDBJ databases">
        <authorList>
            <person name="Kim D."/>
        </authorList>
    </citation>
    <scope>NUCLEOTIDE SEQUENCE [LARGE SCALE GENOMIC DNA]</scope>
    <source>
        <strain evidence="3">Taebaek</strain>
    </source>
</reference>
<proteinExistence type="predicted"/>
<organism evidence="3 4">
    <name type="scientific">Heterodera schachtii</name>
    <name type="common">Sugarbeet cyst nematode worm</name>
    <name type="synonym">Tylenchus schachtii</name>
    <dbReference type="NCBI Taxonomy" id="97005"/>
    <lineage>
        <taxon>Eukaryota</taxon>
        <taxon>Metazoa</taxon>
        <taxon>Ecdysozoa</taxon>
        <taxon>Nematoda</taxon>
        <taxon>Chromadorea</taxon>
        <taxon>Rhabditida</taxon>
        <taxon>Tylenchina</taxon>
        <taxon>Tylenchomorpha</taxon>
        <taxon>Tylenchoidea</taxon>
        <taxon>Heteroderidae</taxon>
        <taxon>Heteroderinae</taxon>
        <taxon>Heterodera</taxon>
    </lineage>
</organism>